<feature type="binding site" evidence="8">
    <location>
        <position position="32"/>
    </location>
    <ligand>
        <name>substrate</name>
    </ligand>
</feature>
<sequence>MNRSLQAAHLVELMTSAQGEGPWIGCRQIFLRFFGCNLDCSYCDTPGSGPRPTHCRVEREPGSGLFEYWENPFSLSRIEDFLVQQTSKPVHSVCLTGGEPLLQVEFIKELITRWSYLGIPFYLETNGTLPDKLAVLIDLVDYVSMDIKIPESEDSLRWALHRDFLRLAARKQGYAKIVITDTVSERELLRAGEMVQREAPTYPLILQPLTEKDGKISLLPSRLLALQAAALQVHHDVRLIPQTHKFLGIL</sequence>
<keyword evidence="8" id="KW-0671">Queuosine biosynthesis</keyword>
<dbReference type="SUPFAM" id="SSF102114">
    <property type="entry name" value="Radical SAM enzymes"/>
    <property type="match status" value="1"/>
</dbReference>
<dbReference type="RefSeq" id="WP_155475026.1">
    <property type="nucleotide sequence ID" value="NZ_WNKU01000002.1"/>
</dbReference>
<dbReference type="OrthoDB" id="9792276at2"/>
<keyword evidence="2 8" id="KW-0949">S-adenosyl-L-methionine</keyword>
<feature type="binding site" evidence="8">
    <location>
        <position position="96"/>
    </location>
    <ligand>
        <name>substrate</name>
    </ligand>
</feature>
<protein>
    <recommendedName>
        <fullName evidence="8">7-carboxy-7-deazaguanine synthase</fullName>
        <shortName evidence="8">CDG synthase</shortName>
        <ecNumber evidence="8">4.3.99.3</ecNumber>
    </recommendedName>
    <alternativeName>
        <fullName evidence="8">Queuosine biosynthesis protein QueE</fullName>
    </alternativeName>
</protein>
<dbReference type="GO" id="GO:0000287">
    <property type="term" value="F:magnesium ion binding"/>
    <property type="evidence" value="ECO:0007669"/>
    <property type="project" value="UniProtKB-UniRule"/>
</dbReference>
<evidence type="ECO:0000313" key="10">
    <source>
        <dbReference type="EMBL" id="MTV47915.1"/>
    </source>
</evidence>
<feature type="binding site" evidence="8">
    <location>
        <position position="43"/>
    </location>
    <ligand>
        <name>[4Fe-4S] cluster</name>
        <dbReference type="ChEBI" id="CHEBI:49883"/>
        <note>4Fe-4S-S-AdoMet</note>
    </ligand>
</feature>
<feature type="binding site" evidence="8">
    <location>
        <position position="98"/>
    </location>
    <ligand>
        <name>S-adenosyl-L-methionine</name>
        <dbReference type="ChEBI" id="CHEBI:59789"/>
    </ligand>
</feature>
<keyword evidence="3 8" id="KW-0479">Metal-binding</keyword>
<keyword evidence="6 8" id="KW-0411">Iron-sulfur</keyword>
<dbReference type="EC" id="4.3.99.3" evidence="8"/>
<dbReference type="PANTHER" id="PTHR42836">
    <property type="entry name" value="7-CARBOXY-7-DEAZAGUANINE SYNTHASE"/>
    <property type="match status" value="1"/>
</dbReference>
<evidence type="ECO:0000313" key="11">
    <source>
        <dbReference type="Proteomes" id="UP000430670"/>
    </source>
</evidence>
<feature type="binding site" evidence="8">
    <location>
        <position position="40"/>
    </location>
    <ligand>
        <name>[4Fe-4S] cluster</name>
        <dbReference type="ChEBI" id="CHEBI:49883"/>
        <note>4Fe-4S-S-AdoMet</note>
    </ligand>
</feature>
<comment type="pathway">
    <text evidence="8">Purine metabolism; 7-cyano-7-deazaguanine biosynthesis.</text>
</comment>
<dbReference type="Gene3D" id="3.20.20.70">
    <property type="entry name" value="Aldolase class I"/>
    <property type="match status" value="1"/>
</dbReference>
<comment type="cofactor">
    <cofactor evidence="8">
        <name>S-adenosyl-L-methionine</name>
        <dbReference type="ChEBI" id="CHEBI:59789"/>
    </cofactor>
    <text evidence="8">Binds 1 S-adenosyl-L-methionine per subunit.</text>
</comment>
<evidence type="ECO:0000256" key="6">
    <source>
        <dbReference type="ARBA" id="ARBA00023014"/>
    </source>
</evidence>
<dbReference type="GO" id="GO:0051539">
    <property type="term" value="F:4 iron, 4 sulfur cluster binding"/>
    <property type="evidence" value="ECO:0007669"/>
    <property type="project" value="UniProtKB-UniRule"/>
</dbReference>
<dbReference type="GO" id="GO:0008616">
    <property type="term" value="P:tRNA queuosine(34) biosynthetic process"/>
    <property type="evidence" value="ECO:0007669"/>
    <property type="project" value="UniProtKB-UniRule"/>
</dbReference>
<dbReference type="UniPathway" id="UPA00391"/>
<keyword evidence="7 8" id="KW-0456">Lyase</keyword>
<evidence type="ECO:0000259" key="9">
    <source>
        <dbReference type="PROSITE" id="PS51918"/>
    </source>
</evidence>
<comment type="caution">
    <text evidence="10">The sequence shown here is derived from an EMBL/GenBank/DDBJ whole genome shotgun (WGS) entry which is preliminary data.</text>
</comment>
<dbReference type="SFLD" id="SFLDS00029">
    <property type="entry name" value="Radical_SAM"/>
    <property type="match status" value="1"/>
</dbReference>
<dbReference type="Proteomes" id="UP000430670">
    <property type="component" value="Unassembled WGS sequence"/>
</dbReference>
<dbReference type="CDD" id="cd01335">
    <property type="entry name" value="Radical_SAM"/>
    <property type="match status" value="1"/>
</dbReference>
<organism evidence="10 11">
    <name type="scientific">Heliobacterium mobile</name>
    <name type="common">Heliobacillus mobilis</name>
    <dbReference type="NCBI Taxonomy" id="28064"/>
    <lineage>
        <taxon>Bacteria</taxon>
        <taxon>Bacillati</taxon>
        <taxon>Bacillota</taxon>
        <taxon>Clostridia</taxon>
        <taxon>Eubacteriales</taxon>
        <taxon>Heliobacteriaceae</taxon>
        <taxon>Heliobacterium</taxon>
    </lineage>
</organism>
<gene>
    <name evidence="8" type="primary">queE</name>
    <name evidence="10" type="ORF">GJ688_02820</name>
</gene>
<dbReference type="InterPro" id="IPR007197">
    <property type="entry name" value="rSAM"/>
</dbReference>
<dbReference type="InterPro" id="IPR058240">
    <property type="entry name" value="rSAM_sf"/>
</dbReference>
<feature type="binding site" evidence="8">
    <location>
        <position position="36"/>
    </location>
    <ligand>
        <name>[4Fe-4S] cluster</name>
        <dbReference type="ChEBI" id="CHEBI:49883"/>
        <note>4Fe-4S-S-AdoMet</note>
    </ligand>
</feature>
<comment type="caution">
    <text evidence="8">Lacks conserved residue(s) required for the propagation of feature annotation.</text>
</comment>
<keyword evidence="1 8" id="KW-0004">4Fe-4S</keyword>
<dbReference type="EMBL" id="WNKU01000002">
    <property type="protein sequence ID" value="MTV47915.1"/>
    <property type="molecule type" value="Genomic_DNA"/>
</dbReference>
<comment type="similarity">
    <text evidence="8">Belongs to the radical SAM superfamily. 7-carboxy-7-deazaguanine synthase family.</text>
</comment>
<proteinExistence type="inferred from homology"/>
<keyword evidence="5 8" id="KW-0408">Iron</keyword>
<accession>A0A6I3SGG4</accession>
<keyword evidence="4 8" id="KW-0460">Magnesium</keyword>
<dbReference type="InterPro" id="IPR013785">
    <property type="entry name" value="Aldolase_TIM"/>
</dbReference>
<dbReference type="GO" id="GO:1904047">
    <property type="term" value="F:S-adenosyl-L-methionine binding"/>
    <property type="evidence" value="ECO:0007669"/>
    <property type="project" value="UniProtKB-UniRule"/>
</dbReference>
<evidence type="ECO:0000256" key="5">
    <source>
        <dbReference type="ARBA" id="ARBA00023004"/>
    </source>
</evidence>
<dbReference type="PIRSF" id="PIRSF000370">
    <property type="entry name" value="QueE"/>
    <property type="match status" value="1"/>
</dbReference>
<dbReference type="AlphaFoldDB" id="A0A6I3SGG4"/>
<feature type="domain" description="Radical SAM core" evidence="9">
    <location>
        <begin position="23"/>
        <end position="250"/>
    </location>
</feature>
<reference evidence="10 11" key="1">
    <citation type="submission" date="2019-11" db="EMBL/GenBank/DDBJ databases">
        <title>Whole-genome sequence of a the green, strictly anaerobic photosynthetic bacterium Heliobacillus mobilis DSM 6151.</title>
        <authorList>
            <person name="Kyndt J.A."/>
            <person name="Meyer T.E."/>
        </authorList>
    </citation>
    <scope>NUCLEOTIDE SEQUENCE [LARGE SCALE GENOMIC DNA]</scope>
    <source>
        <strain evidence="10 11">DSM 6151</strain>
    </source>
</reference>
<dbReference type="Pfam" id="PF04055">
    <property type="entry name" value="Radical_SAM"/>
    <property type="match status" value="1"/>
</dbReference>
<comment type="function">
    <text evidence="8">Catalyzes the complex heterocyclic radical-mediated conversion of 6-carboxy-5,6,7,8-tetrahydropterin (CPH4) to 7-carboxy-7-deazaguanine (CDG), a step common to the biosynthetic pathways of all 7-deazapurine-containing compounds.</text>
</comment>
<feature type="binding site" evidence="8">
    <location>
        <begin position="42"/>
        <end position="44"/>
    </location>
    <ligand>
        <name>S-adenosyl-L-methionine</name>
        <dbReference type="ChEBI" id="CHEBI:59789"/>
    </ligand>
</feature>
<keyword evidence="11" id="KW-1185">Reference proteome</keyword>
<dbReference type="GO" id="GO:0016840">
    <property type="term" value="F:carbon-nitrogen lyase activity"/>
    <property type="evidence" value="ECO:0007669"/>
    <property type="project" value="UniProtKB-UniRule"/>
</dbReference>
<comment type="subunit">
    <text evidence="8">Homodimer.</text>
</comment>
<evidence type="ECO:0000256" key="4">
    <source>
        <dbReference type="ARBA" id="ARBA00022842"/>
    </source>
</evidence>
<feature type="binding site" evidence="8">
    <location>
        <position position="45"/>
    </location>
    <ligand>
        <name>Mg(2+)</name>
        <dbReference type="ChEBI" id="CHEBI:18420"/>
    </ligand>
</feature>
<dbReference type="PROSITE" id="PS51918">
    <property type="entry name" value="RADICAL_SAM"/>
    <property type="match status" value="1"/>
</dbReference>
<evidence type="ECO:0000256" key="1">
    <source>
        <dbReference type="ARBA" id="ARBA00022485"/>
    </source>
</evidence>
<evidence type="ECO:0000256" key="7">
    <source>
        <dbReference type="ARBA" id="ARBA00023239"/>
    </source>
</evidence>
<comment type="catalytic activity">
    <reaction evidence="8">
        <text>6-carboxy-5,6,7,8-tetrahydropterin + H(+) = 7-carboxy-7-carbaguanine + NH4(+)</text>
        <dbReference type="Rhea" id="RHEA:27974"/>
        <dbReference type="ChEBI" id="CHEBI:15378"/>
        <dbReference type="ChEBI" id="CHEBI:28938"/>
        <dbReference type="ChEBI" id="CHEBI:61032"/>
        <dbReference type="ChEBI" id="CHEBI:61036"/>
        <dbReference type="EC" id="4.3.99.3"/>
    </reaction>
</comment>
<evidence type="ECO:0000256" key="8">
    <source>
        <dbReference type="HAMAP-Rule" id="MF_00917"/>
    </source>
</evidence>
<dbReference type="PANTHER" id="PTHR42836:SF1">
    <property type="entry name" value="7-CARBOXY-7-DEAZAGUANINE SYNTHASE"/>
    <property type="match status" value="1"/>
</dbReference>
<evidence type="ECO:0000256" key="2">
    <source>
        <dbReference type="ARBA" id="ARBA00022691"/>
    </source>
</evidence>
<feature type="binding site" evidence="8">
    <location>
        <begin position="17"/>
        <end position="19"/>
    </location>
    <ligand>
        <name>substrate</name>
    </ligand>
</feature>
<name>A0A6I3SGG4_HELMO</name>
<evidence type="ECO:0000256" key="3">
    <source>
        <dbReference type="ARBA" id="ARBA00022723"/>
    </source>
</evidence>
<comment type="cofactor">
    <cofactor evidence="8">
        <name>[4Fe-4S] cluster</name>
        <dbReference type="ChEBI" id="CHEBI:49883"/>
    </cofactor>
    <text evidence="8">Binds 1 [4Fe-4S] cluster. The cluster is coordinated with 3 cysteines and an exchangeable S-adenosyl-L-methionine.</text>
</comment>
<comment type="cofactor">
    <cofactor evidence="8">
        <name>Mg(2+)</name>
        <dbReference type="ChEBI" id="CHEBI:18420"/>
    </cofactor>
</comment>
<dbReference type="HAMAP" id="MF_00917">
    <property type="entry name" value="QueE"/>
    <property type="match status" value="1"/>
</dbReference>
<dbReference type="InterPro" id="IPR024924">
    <property type="entry name" value="7-CO-7-deazaguanine_synth-like"/>
</dbReference>